<evidence type="ECO:0000256" key="3">
    <source>
        <dbReference type="ARBA" id="ARBA00022723"/>
    </source>
</evidence>
<dbReference type="PANTHER" id="PTHR23406">
    <property type="entry name" value="MALIC ENZYME-RELATED"/>
    <property type="match status" value="1"/>
</dbReference>
<keyword evidence="13" id="KW-1185">Reference proteome</keyword>
<dbReference type="Proteomes" id="UP000064967">
    <property type="component" value="Chromosome"/>
</dbReference>
<keyword evidence="4" id="KW-0560">Oxidoreductase</keyword>
<feature type="binding site" evidence="7">
    <location>
        <position position="427"/>
    </location>
    <ligand>
        <name>(S)-malate</name>
        <dbReference type="ChEBI" id="CHEBI:15589"/>
    </ligand>
</feature>
<dbReference type="Pfam" id="PF03949">
    <property type="entry name" value="Malic_M"/>
    <property type="match status" value="1"/>
</dbReference>
<dbReference type="STRING" id="1391654.AKJ09_03058"/>
<sequence>MARLSRYFELVRDAGGIEHMKVHADGVALLRTALTNKGTAFTEEERIALGLDGLLPPHVATLEEQLTRVYTNFTREVTPIAKYVYLRSLQERNELLFYALLERHLEEMLPIVYTPTVGEAVQKFHALYQSARGLSLSSQNIDRAKTAATNCLLDDVRMIVATDSSAILGIGDQGYGGVAIAIGKLALYTVAGGVSPYRSLPIGLDVGTDRKDLRDNPAYLGVREERLKGESYLAFMDKVVAAIRERWPRAILQWEDLSKDTAFAVLDRYRNQLPSFNDDIQGTGAVALAGLVTACATQKRKLSDEMVIVYGAGAGGAGVALAIREGMKREGLTEEQARARVLVLDSKGLLVEGRNMEDYKKPLAQTHERLAAFDAKDVTNWDLLNTIRASKATVLLGLSGQPGTFTEPVVKALLPHVERPVVFALSNPTSSCEAQPVDILAWTDGRALVATGSPFAPVRVGDRDVPIGQGNNAFIFPGLGFGAILANASSITDGMVLEAAYTLADYTREHHGKEGLLYPPVSSLRAVSLEVATRVVKKAFADGVARNTKVTPEKAAAYVRAKAWNARYLPFKKA</sequence>
<feature type="domain" description="Malic enzyme N-terminal" evidence="11">
    <location>
        <begin position="90"/>
        <end position="270"/>
    </location>
</feature>
<feature type="binding site" evidence="8">
    <location>
        <position position="279"/>
    </location>
    <ligand>
        <name>a divalent metal cation</name>
        <dbReference type="ChEBI" id="CHEBI:60240"/>
    </ligand>
</feature>
<dbReference type="InterPro" id="IPR037062">
    <property type="entry name" value="Malic_N_dom_sf"/>
</dbReference>
<dbReference type="OrthoDB" id="3314528at2"/>
<dbReference type="InterPro" id="IPR012301">
    <property type="entry name" value="Malic_N_dom"/>
</dbReference>
<comment type="cofactor">
    <cofactor evidence="1">
        <name>Mn(2+)</name>
        <dbReference type="ChEBI" id="CHEBI:29035"/>
    </cofactor>
</comment>
<dbReference type="SUPFAM" id="SSF53223">
    <property type="entry name" value="Aminoacid dehydrogenase-like, N-terminal domain"/>
    <property type="match status" value="1"/>
</dbReference>
<dbReference type="GO" id="GO:0046872">
    <property type="term" value="F:metal ion binding"/>
    <property type="evidence" value="ECO:0007669"/>
    <property type="project" value="UniProtKB-KW"/>
</dbReference>
<accession>A0A0K1PTD4</accession>
<feature type="binding site" evidence="7">
    <location>
        <position position="471"/>
    </location>
    <ligand>
        <name>(S)-malate</name>
        <dbReference type="ChEBI" id="CHEBI:15589"/>
    </ligand>
</feature>
<dbReference type="SUPFAM" id="SSF51735">
    <property type="entry name" value="NAD(P)-binding Rossmann-fold domains"/>
    <property type="match status" value="1"/>
</dbReference>
<evidence type="ECO:0000256" key="8">
    <source>
        <dbReference type="PIRSR" id="PIRSR000106-3"/>
    </source>
</evidence>
<dbReference type="PANTHER" id="PTHR23406:SF34">
    <property type="entry name" value="NAD-DEPENDENT MALIC ENZYME, MITOCHONDRIAL"/>
    <property type="match status" value="1"/>
</dbReference>
<evidence type="ECO:0000259" key="11">
    <source>
        <dbReference type="SMART" id="SM01274"/>
    </source>
</evidence>
<evidence type="ECO:0000256" key="7">
    <source>
        <dbReference type="PIRSR" id="PIRSR000106-2"/>
    </source>
</evidence>
<dbReference type="PATRIC" id="fig|1391654.3.peg.3093"/>
<feature type="binding site" evidence="8">
    <location>
        <position position="256"/>
    </location>
    <ligand>
        <name>a divalent metal cation</name>
        <dbReference type="ChEBI" id="CHEBI:60240"/>
    </ligand>
</feature>
<dbReference type="SMART" id="SM00919">
    <property type="entry name" value="Malic_M"/>
    <property type="match status" value="1"/>
</dbReference>
<dbReference type="SMART" id="SM01274">
    <property type="entry name" value="malic"/>
    <property type="match status" value="1"/>
</dbReference>
<comment type="similarity">
    <text evidence="2 9">Belongs to the malic enzymes family.</text>
</comment>
<evidence type="ECO:0000256" key="4">
    <source>
        <dbReference type="ARBA" id="ARBA00023002"/>
    </source>
</evidence>
<evidence type="ECO:0000256" key="9">
    <source>
        <dbReference type="RuleBase" id="RU003427"/>
    </source>
</evidence>
<evidence type="ECO:0000256" key="5">
    <source>
        <dbReference type="ARBA" id="ARBA00023027"/>
    </source>
</evidence>
<dbReference type="PRINTS" id="PR00072">
    <property type="entry name" value="MALOXRDTASE"/>
</dbReference>
<dbReference type="Gene3D" id="3.40.50.720">
    <property type="entry name" value="NAD(P)-binding Rossmann-like Domain"/>
    <property type="match status" value="1"/>
</dbReference>
<dbReference type="Gene3D" id="3.40.50.10380">
    <property type="entry name" value="Malic enzyme, N-terminal domain"/>
    <property type="match status" value="1"/>
</dbReference>
<keyword evidence="3 8" id="KW-0479">Metal-binding</keyword>
<dbReference type="GO" id="GO:0004470">
    <property type="term" value="F:malic enzyme activity"/>
    <property type="evidence" value="ECO:0007669"/>
    <property type="project" value="InterPro"/>
</dbReference>
<evidence type="ECO:0000313" key="13">
    <source>
        <dbReference type="Proteomes" id="UP000064967"/>
    </source>
</evidence>
<dbReference type="KEGG" id="llu:AKJ09_03058"/>
<reference evidence="12 13" key="1">
    <citation type="submission" date="2015-08" db="EMBL/GenBank/DDBJ databases">
        <authorList>
            <person name="Babu N.S."/>
            <person name="Beckwith C.J."/>
            <person name="Beseler K.G."/>
            <person name="Brison A."/>
            <person name="Carone J.V."/>
            <person name="Caskin T.P."/>
            <person name="Diamond M."/>
            <person name="Durham M.E."/>
            <person name="Foxe J.M."/>
            <person name="Go M."/>
            <person name="Henderson B.A."/>
            <person name="Jones I.B."/>
            <person name="McGettigan J.A."/>
            <person name="Micheletti S.J."/>
            <person name="Nasrallah M.E."/>
            <person name="Ortiz D."/>
            <person name="Piller C.R."/>
            <person name="Privatt S.R."/>
            <person name="Schneider S.L."/>
            <person name="Sharp S."/>
            <person name="Smith T.C."/>
            <person name="Stanton J.D."/>
            <person name="Ullery H.E."/>
            <person name="Wilson R.J."/>
            <person name="Serrano M.G."/>
            <person name="Buck G."/>
            <person name="Lee V."/>
            <person name="Wang Y."/>
            <person name="Carvalho R."/>
            <person name="Voegtly L."/>
            <person name="Shi R."/>
            <person name="Duckworth R."/>
            <person name="Johnson A."/>
            <person name="Loviza R."/>
            <person name="Walstead R."/>
            <person name="Shah Z."/>
            <person name="Kiflezghi M."/>
            <person name="Wade K."/>
            <person name="Ball S.L."/>
            <person name="Bradley K.W."/>
            <person name="Asai D.J."/>
            <person name="Bowman C.A."/>
            <person name="Russell D.A."/>
            <person name="Pope W.H."/>
            <person name="Jacobs-Sera D."/>
            <person name="Hendrix R.W."/>
            <person name="Hatfull G.F."/>
        </authorList>
    </citation>
    <scope>NUCLEOTIDE SEQUENCE [LARGE SCALE GENOMIC DNA]</scope>
    <source>
        <strain evidence="12 13">DSM 27648</strain>
    </source>
</reference>
<protein>
    <submittedName>
        <fullName evidence="12">NAD-dependent malic enzyme</fullName>
    </submittedName>
</protein>
<dbReference type="Pfam" id="PF00390">
    <property type="entry name" value="malic"/>
    <property type="match status" value="1"/>
</dbReference>
<feature type="active site" description="Proton donor" evidence="6">
    <location>
        <position position="113"/>
    </location>
</feature>
<feature type="domain" description="Malic enzyme NAD-binding" evidence="10">
    <location>
        <begin position="280"/>
        <end position="540"/>
    </location>
</feature>
<dbReference type="InterPro" id="IPR012302">
    <property type="entry name" value="Malic_NAD-bd"/>
</dbReference>
<dbReference type="RefSeq" id="WP_146647692.1">
    <property type="nucleotide sequence ID" value="NZ_CP012333.1"/>
</dbReference>
<evidence type="ECO:0000313" key="12">
    <source>
        <dbReference type="EMBL" id="AKU96394.1"/>
    </source>
</evidence>
<evidence type="ECO:0000256" key="1">
    <source>
        <dbReference type="ARBA" id="ARBA00001936"/>
    </source>
</evidence>
<dbReference type="EMBL" id="CP012333">
    <property type="protein sequence ID" value="AKU96394.1"/>
    <property type="molecule type" value="Genomic_DNA"/>
</dbReference>
<dbReference type="AlphaFoldDB" id="A0A0K1PTD4"/>
<keyword evidence="5" id="KW-0520">NAD</keyword>
<dbReference type="NCBIfam" id="NF010052">
    <property type="entry name" value="PRK13529.1"/>
    <property type="match status" value="1"/>
</dbReference>
<dbReference type="PROSITE" id="PS00331">
    <property type="entry name" value="MALIC_ENZYMES"/>
    <property type="match status" value="1"/>
</dbReference>
<dbReference type="GO" id="GO:0016616">
    <property type="term" value="F:oxidoreductase activity, acting on the CH-OH group of donors, NAD or NADP as acceptor"/>
    <property type="evidence" value="ECO:0007669"/>
    <property type="project" value="InterPro"/>
</dbReference>
<feature type="active site" description="Proton acceptor" evidence="6">
    <location>
        <position position="184"/>
    </location>
</feature>
<dbReference type="InterPro" id="IPR046346">
    <property type="entry name" value="Aminoacid_DH-like_N_sf"/>
</dbReference>
<name>A0A0K1PTD4_9BACT</name>
<proteinExistence type="inferred from homology"/>
<dbReference type="InterPro" id="IPR001891">
    <property type="entry name" value="Malic_OxRdtase"/>
</dbReference>
<dbReference type="InterPro" id="IPR015884">
    <property type="entry name" value="Malic_enzyme_CS"/>
</dbReference>
<evidence type="ECO:0000256" key="6">
    <source>
        <dbReference type="PIRSR" id="PIRSR000106-1"/>
    </source>
</evidence>
<dbReference type="GO" id="GO:0006108">
    <property type="term" value="P:malate metabolic process"/>
    <property type="evidence" value="ECO:0007669"/>
    <property type="project" value="TreeGrafter"/>
</dbReference>
<evidence type="ECO:0000259" key="10">
    <source>
        <dbReference type="SMART" id="SM00919"/>
    </source>
</evidence>
<comment type="cofactor">
    <cofactor evidence="8">
        <name>Mg(2+)</name>
        <dbReference type="ChEBI" id="CHEBI:18420"/>
    </cofactor>
    <cofactor evidence="8">
        <name>Mn(2+)</name>
        <dbReference type="ChEBI" id="CHEBI:29035"/>
    </cofactor>
    <text evidence="8">Divalent metal cations. Prefers magnesium or manganese.</text>
</comment>
<dbReference type="PIRSF" id="PIRSF000106">
    <property type="entry name" value="ME"/>
    <property type="match status" value="1"/>
</dbReference>
<dbReference type="GO" id="GO:0051287">
    <property type="term" value="F:NAD binding"/>
    <property type="evidence" value="ECO:0007669"/>
    <property type="project" value="InterPro"/>
</dbReference>
<feature type="binding site" evidence="8">
    <location>
        <position position="255"/>
    </location>
    <ligand>
        <name>a divalent metal cation</name>
        <dbReference type="ChEBI" id="CHEBI:60240"/>
    </ligand>
</feature>
<organism evidence="12 13">
    <name type="scientific">Labilithrix luteola</name>
    <dbReference type="NCBI Taxonomy" id="1391654"/>
    <lineage>
        <taxon>Bacteria</taxon>
        <taxon>Pseudomonadati</taxon>
        <taxon>Myxococcota</taxon>
        <taxon>Polyangia</taxon>
        <taxon>Polyangiales</taxon>
        <taxon>Labilitrichaceae</taxon>
        <taxon>Labilithrix</taxon>
    </lineage>
</organism>
<dbReference type="InterPro" id="IPR036291">
    <property type="entry name" value="NAD(P)-bd_dom_sf"/>
</dbReference>
<gene>
    <name evidence="12" type="ORF">AKJ09_03058</name>
</gene>
<evidence type="ECO:0000256" key="2">
    <source>
        <dbReference type="ARBA" id="ARBA00008785"/>
    </source>
</evidence>